<dbReference type="RefSeq" id="WP_241244997.1">
    <property type="nucleotide sequence ID" value="NZ_CP049253.1"/>
</dbReference>
<dbReference type="Pfam" id="PF13671">
    <property type="entry name" value="AAA_33"/>
    <property type="match status" value="1"/>
</dbReference>
<comment type="caution">
    <text evidence="1">The sequence shown here is derived from an EMBL/GenBank/DDBJ whole genome shotgun (WGS) entry which is preliminary data.</text>
</comment>
<keyword evidence="1" id="KW-0808">Transferase</keyword>
<dbReference type="GO" id="GO:0016301">
    <property type="term" value="F:kinase activity"/>
    <property type="evidence" value="ECO:0007669"/>
    <property type="project" value="UniProtKB-KW"/>
</dbReference>
<organism evidence="1 2">
    <name type="scientific">Microbacterium amylolyticum</name>
    <dbReference type="NCBI Taxonomy" id="936337"/>
    <lineage>
        <taxon>Bacteria</taxon>
        <taxon>Bacillati</taxon>
        <taxon>Actinomycetota</taxon>
        <taxon>Actinomycetes</taxon>
        <taxon>Micrococcales</taxon>
        <taxon>Microbacteriaceae</taxon>
        <taxon>Microbacterium</taxon>
    </lineage>
</organism>
<accession>A0ABS4ZF58</accession>
<evidence type="ECO:0000313" key="2">
    <source>
        <dbReference type="Proteomes" id="UP001519362"/>
    </source>
</evidence>
<proteinExistence type="predicted"/>
<dbReference type="Proteomes" id="UP001519362">
    <property type="component" value="Unassembled WGS sequence"/>
</dbReference>
<dbReference type="EMBL" id="JAGIOL010000001">
    <property type="protein sequence ID" value="MBP2435926.1"/>
    <property type="molecule type" value="Genomic_DNA"/>
</dbReference>
<evidence type="ECO:0000313" key="1">
    <source>
        <dbReference type="EMBL" id="MBP2435926.1"/>
    </source>
</evidence>
<dbReference type="PRINTS" id="PR01100">
    <property type="entry name" value="SHIKIMTKNASE"/>
</dbReference>
<dbReference type="InterPro" id="IPR027417">
    <property type="entry name" value="P-loop_NTPase"/>
</dbReference>
<protein>
    <submittedName>
        <fullName evidence="1">Kinase</fullName>
    </submittedName>
</protein>
<keyword evidence="1" id="KW-0418">Kinase</keyword>
<dbReference type="Gene3D" id="3.40.50.300">
    <property type="entry name" value="P-loop containing nucleotide triphosphate hydrolases"/>
    <property type="match status" value="1"/>
</dbReference>
<reference evidence="1 2" key="1">
    <citation type="submission" date="2021-03" db="EMBL/GenBank/DDBJ databases">
        <title>Sequencing the genomes of 1000 actinobacteria strains.</title>
        <authorList>
            <person name="Klenk H.-P."/>
        </authorList>
    </citation>
    <scope>NUCLEOTIDE SEQUENCE [LARGE SCALE GENOMIC DNA]</scope>
    <source>
        <strain evidence="1 2">DSM 24221</strain>
    </source>
</reference>
<dbReference type="SUPFAM" id="SSF52540">
    <property type="entry name" value="P-loop containing nucleoside triphosphate hydrolases"/>
    <property type="match status" value="1"/>
</dbReference>
<gene>
    <name evidence="1" type="ORF">JOF34_000512</name>
</gene>
<sequence>MGRVVFMCGPAGSGKSTVARRMEADGFVRLSFDQEAWGRGIRHMPLTDEAHREIEIELRRRLVDLVEDGREVVLDFSFWSRAMREKWRHVLEPFGVVPETIYLSTDRETCLRRVASRRRSHSDDFALDTATAARYFDHFEPPTPDEGPVTVLVV</sequence>
<name>A0ABS4ZF58_9MICO</name>
<keyword evidence="2" id="KW-1185">Reference proteome</keyword>